<feature type="transmembrane region" description="Helical" evidence="1">
    <location>
        <begin position="21"/>
        <end position="40"/>
    </location>
</feature>
<evidence type="ECO:0000256" key="1">
    <source>
        <dbReference type="SAM" id="Phobius"/>
    </source>
</evidence>
<evidence type="ECO:0000313" key="2">
    <source>
        <dbReference type="EMBL" id="PHJ15924.1"/>
    </source>
</evidence>
<keyword evidence="1" id="KW-1133">Transmembrane helix</keyword>
<reference evidence="2 3" key="1">
    <citation type="journal article" date="2017" name="Int. J. Parasitol.">
        <title>The genome of the protozoan parasite Cystoisospora suis and a reverse vaccinology approach to identify vaccine candidates.</title>
        <authorList>
            <person name="Palmieri N."/>
            <person name="Shrestha A."/>
            <person name="Ruttkowski B."/>
            <person name="Beck T."/>
            <person name="Vogl C."/>
            <person name="Tomley F."/>
            <person name="Blake D.P."/>
            <person name="Joachim A."/>
        </authorList>
    </citation>
    <scope>NUCLEOTIDE SEQUENCE [LARGE SCALE GENOMIC DNA]</scope>
    <source>
        <strain evidence="2 3">Wien I</strain>
    </source>
</reference>
<evidence type="ECO:0000313" key="3">
    <source>
        <dbReference type="Proteomes" id="UP000221165"/>
    </source>
</evidence>
<dbReference type="VEuPathDB" id="ToxoDB:CSUI_010265"/>
<keyword evidence="3" id="KW-1185">Reference proteome</keyword>
<keyword evidence="1" id="KW-0472">Membrane</keyword>
<evidence type="ECO:0008006" key="4">
    <source>
        <dbReference type="Google" id="ProtNLM"/>
    </source>
</evidence>
<dbReference type="GeneID" id="94433581"/>
<keyword evidence="1" id="KW-0812">Transmembrane</keyword>
<protein>
    <recommendedName>
        <fullName evidence="4">Transmembrane protein</fullName>
    </recommendedName>
</protein>
<gene>
    <name evidence="2" type="ORF">CSUI_010265</name>
</gene>
<organism evidence="2 3">
    <name type="scientific">Cystoisospora suis</name>
    <dbReference type="NCBI Taxonomy" id="483139"/>
    <lineage>
        <taxon>Eukaryota</taxon>
        <taxon>Sar</taxon>
        <taxon>Alveolata</taxon>
        <taxon>Apicomplexa</taxon>
        <taxon>Conoidasida</taxon>
        <taxon>Coccidia</taxon>
        <taxon>Eucoccidiorida</taxon>
        <taxon>Eimeriorina</taxon>
        <taxon>Sarcocystidae</taxon>
        <taxon>Cystoisospora</taxon>
    </lineage>
</organism>
<dbReference type="Proteomes" id="UP000221165">
    <property type="component" value="Unassembled WGS sequence"/>
</dbReference>
<dbReference type="RefSeq" id="XP_067917656.1">
    <property type="nucleotide sequence ID" value="XM_068070370.1"/>
</dbReference>
<proteinExistence type="predicted"/>
<accession>A0A2C6KHQ2</accession>
<comment type="caution">
    <text evidence="2">The sequence shown here is derived from an EMBL/GenBank/DDBJ whole genome shotgun (WGS) entry which is preliminary data.</text>
</comment>
<dbReference type="AlphaFoldDB" id="A0A2C6KHQ2"/>
<dbReference type="EMBL" id="MIGC01007013">
    <property type="protein sequence ID" value="PHJ15924.1"/>
    <property type="molecule type" value="Genomic_DNA"/>
</dbReference>
<sequence>MHVGTQRNRYHRRLSVSNHHHNLLFLFSFLFPPVASHYTALPGVSFSFFSCEESFTEEKQNLRTPPLLRPVGVSSSSHFNSYHLRSHLFTGYINSDLFCHTVQQSIDKGIILSVVPFPGFLRSLPCVFLFDRFSRTTQRLHVRHTLLISQISSSSFQVLRLLFLLFPNLLG</sequence>
<name>A0A2C6KHQ2_9APIC</name>